<evidence type="ECO:0000256" key="3">
    <source>
        <dbReference type="ARBA" id="ARBA00022833"/>
    </source>
</evidence>
<dbReference type="InterPro" id="IPR013083">
    <property type="entry name" value="Znf_RING/FYVE/PHD"/>
</dbReference>
<gene>
    <name evidence="7" type="ORF">F444_15346</name>
</gene>
<dbReference type="OrthoDB" id="303614at2759"/>
<feature type="compositionally biased region" description="Polar residues" evidence="5">
    <location>
        <begin position="300"/>
        <end position="311"/>
    </location>
</feature>
<comment type="caution">
    <text evidence="7">The sequence shown here is derived from an EMBL/GenBank/DDBJ whole genome shotgun (WGS) entry which is preliminary data.</text>
</comment>
<evidence type="ECO:0000256" key="1">
    <source>
        <dbReference type="ARBA" id="ARBA00022723"/>
    </source>
</evidence>
<dbReference type="PANTHER" id="PTHR43102:SF2">
    <property type="entry name" value="GAF DOMAIN-CONTAINING PROTEIN"/>
    <property type="match status" value="1"/>
</dbReference>
<dbReference type="Pfam" id="PF13185">
    <property type="entry name" value="GAF_2"/>
    <property type="match status" value="1"/>
</dbReference>
<sequence>MAPWLSDEERGRVQGLHEAGLSLRAFSKKVKRSRDAVERALLPRPANKPRPGRKPIVSARRLLRRAASGNFSASQLKTDCNATCSVRTIRRLLAGVDWLVYYKMENTLALTTAHKTARLAWAKDMVIKLAQEWDCIVFSDEKKFNLDGPDGLKKHWHDVRRPLRSTVRRQNGGGSVMVWGGFSAKGKTKMAVLSLCALYTHYNASIHTSRETTQFFEEQSVNLTTWPARSPDLNPIENLWALLARKVYPNGKQYSTVAELTEVILQAWKSIELSTLMTLVRSMPRSGAMNCRRTLHSWNGPSAVQSNMSNPHSEDKYTSRSANSDEDVNGLVVRSVRDSLQKLVFSDKEICEDIFATVPKLQAAVRHNAKGDRWKHSTGKGGVYLAELKPYYSSVKSDNDNDILHAMAAKTELRCHLNEALSVLLHQDSDGYDSTMKSLCGKQFKKGEVLFHQRIAIDSGRQHEEKTGVISVTSSTMRPDVSLKTRLRSRHSRTHQLVFSTYTHQYSDKKRAVHLMKTVPKEVYDQILPVADSSPLRREIDHIGVGFDLQFISSSGGSNRQCTQIFTHAYASDKSTRSFTKDLTDNPEAQPEDLARRRVTLMNPEARHIMRILTESLSQFERVIRRRRFGFQSFIYFPKEYADPLMEKRCLICNKTFHFFRRDFYCQLCGHMVCGDCSELYEVEARIGEIRKNRCCRLCVVRVDACKFDDEDLLAALGPIIVDTPSDAWLPNDEETQGWEDNDLMGQLCSDDPEARSQALEQLGKLVAKPSSSSSLETVTSSKSTEKKSQVQHVLSNIESHLNEELAKAQLNSSIQTCDVSDRTRDYKYEFDANQVTHEDIPLAPKPEAQKDARRVELIKSSGALQSDYDRSALNLIAQVAAKRLGCPIGVVSMIDDEQFHAVGNYNLPSEALHLPRNEVPCMHSVYAEKPLVIKNPQRDMRFSKMPCVDDLGVKFYAGFPLRAPGGEVIGNLCALDGNTHNNISTKDYSTMETLAKLASDLLIPSKT</sequence>
<dbReference type="Pfam" id="PF01363">
    <property type="entry name" value="FYVE"/>
    <property type="match status" value="1"/>
</dbReference>
<dbReference type="EMBL" id="ANJA01002840">
    <property type="protein sequence ID" value="ETO67772.1"/>
    <property type="molecule type" value="Genomic_DNA"/>
</dbReference>
<dbReference type="InterPro" id="IPR025898">
    <property type="entry name" value="Tc3_transposase_DNA-bd_dom"/>
</dbReference>
<dbReference type="Pfam" id="PF11427">
    <property type="entry name" value="HTH_Tnp_Tc3_1"/>
    <property type="match status" value="1"/>
</dbReference>
<dbReference type="Gene3D" id="3.30.40.10">
    <property type="entry name" value="Zinc/RING finger domain, C3HC4 (zinc finger)"/>
    <property type="match status" value="1"/>
</dbReference>
<name>A0A080ZMB1_PHYNI</name>
<protein>
    <recommendedName>
        <fullName evidence="6">FYVE-type domain-containing protein</fullName>
    </recommendedName>
</protein>
<dbReference type="CDD" id="cd15745">
    <property type="entry name" value="FYVE_RUFY4"/>
    <property type="match status" value="1"/>
</dbReference>
<dbReference type="SUPFAM" id="SSF55781">
    <property type="entry name" value="GAF domain-like"/>
    <property type="match status" value="1"/>
</dbReference>
<dbReference type="InterPro" id="IPR017455">
    <property type="entry name" value="Znf_FYVE-rel"/>
</dbReference>
<dbReference type="InterPro" id="IPR036397">
    <property type="entry name" value="RNaseH_sf"/>
</dbReference>
<keyword evidence="3" id="KW-0862">Zinc</keyword>
<proteinExistence type="predicted"/>
<dbReference type="Gene3D" id="3.30.420.10">
    <property type="entry name" value="Ribonuclease H-like superfamily/Ribonuclease H"/>
    <property type="match status" value="2"/>
</dbReference>
<evidence type="ECO:0000256" key="4">
    <source>
        <dbReference type="PROSITE-ProRule" id="PRU00091"/>
    </source>
</evidence>
<dbReference type="Gene3D" id="1.10.10.60">
    <property type="entry name" value="Homeodomain-like"/>
    <property type="match status" value="1"/>
</dbReference>
<dbReference type="InterPro" id="IPR011011">
    <property type="entry name" value="Znf_FYVE_PHD"/>
</dbReference>
<feature type="domain" description="FYVE-type" evidence="6">
    <location>
        <begin position="650"/>
        <end position="704"/>
    </location>
</feature>
<keyword evidence="1" id="KW-0479">Metal-binding</keyword>
<dbReference type="InterPro" id="IPR029016">
    <property type="entry name" value="GAF-like_dom_sf"/>
</dbReference>
<organism evidence="7 8">
    <name type="scientific">Phytophthora nicotianae P1976</name>
    <dbReference type="NCBI Taxonomy" id="1317066"/>
    <lineage>
        <taxon>Eukaryota</taxon>
        <taxon>Sar</taxon>
        <taxon>Stramenopiles</taxon>
        <taxon>Oomycota</taxon>
        <taxon>Peronosporomycetes</taxon>
        <taxon>Peronosporales</taxon>
        <taxon>Peronosporaceae</taxon>
        <taxon>Phytophthora</taxon>
    </lineage>
</organism>
<dbReference type="PANTHER" id="PTHR43102">
    <property type="entry name" value="SLR1143 PROTEIN"/>
    <property type="match status" value="1"/>
</dbReference>
<evidence type="ECO:0000256" key="5">
    <source>
        <dbReference type="SAM" id="MobiDB-lite"/>
    </source>
</evidence>
<dbReference type="AlphaFoldDB" id="A0A080ZMB1"/>
<evidence type="ECO:0000256" key="2">
    <source>
        <dbReference type="ARBA" id="ARBA00022771"/>
    </source>
</evidence>
<evidence type="ECO:0000259" key="6">
    <source>
        <dbReference type="PROSITE" id="PS50178"/>
    </source>
</evidence>
<dbReference type="PROSITE" id="PS50178">
    <property type="entry name" value="ZF_FYVE"/>
    <property type="match status" value="1"/>
</dbReference>
<dbReference type="Proteomes" id="UP000028582">
    <property type="component" value="Unassembled WGS sequence"/>
</dbReference>
<dbReference type="GO" id="GO:0008270">
    <property type="term" value="F:zinc ion binding"/>
    <property type="evidence" value="ECO:0007669"/>
    <property type="project" value="UniProtKB-KW"/>
</dbReference>
<accession>A0A080ZMB1</accession>
<reference evidence="7 8" key="1">
    <citation type="submission" date="2013-11" db="EMBL/GenBank/DDBJ databases">
        <title>The Genome Sequence of Phytophthora parasitica P1976.</title>
        <authorList>
            <consortium name="The Broad Institute Genomics Platform"/>
            <person name="Russ C."/>
            <person name="Tyler B."/>
            <person name="Panabieres F."/>
            <person name="Shan W."/>
            <person name="Tripathy S."/>
            <person name="Grunwald N."/>
            <person name="Machado M."/>
            <person name="Johnson C.S."/>
            <person name="Walker B."/>
            <person name="Young S."/>
            <person name="Zeng Q."/>
            <person name="Gargeya S."/>
            <person name="Fitzgerald M."/>
            <person name="Haas B."/>
            <person name="Abouelleil A."/>
            <person name="Allen A.W."/>
            <person name="Alvarado L."/>
            <person name="Arachchi H.M."/>
            <person name="Berlin A.M."/>
            <person name="Chapman S.B."/>
            <person name="Gainer-Dewar J."/>
            <person name="Goldberg J."/>
            <person name="Griggs A."/>
            <person name="Gujja S."/>
            <person name="Hansen M."/>
            <person name="Howarth C."/>
            <person name="Imamovic A."/>
            <person name="Ireland A."/>
            <person name="Larimer J."/>
            <person name="McCowan C."/>
            <person name="Murphy C."/>
            <person name="Pearson M."/>
            <person name="Poon T.W."/>
            <person name="Priest M."/>
            <person name="Roberts A."/>
            <person name="Saif S."/>
            <person name="Shea T."/>
            <person name="Sisk P."/>
            <person name="Sykes S."/>
            <person name="Wortman J."/>
            <person name="Nusbaum C."/>
            <person name="Birren B."/>
        </authorList>
    </citation>
    <scope>NUCLEOTIDE SEQUENCE [LARGE SCALE GENOMIC DNA]</scope>
    <source>
        <strain evidence="7 8">P1976</strain>
    </source>
</reference>
<dbReference type="Pfam" id="PF13358">
    <property type="entry name" value="DDE_3"/>
    <property type="match status" value="1"/>
</dbReference>
<dbReference type="Gene3D" id="3.30.450.40">
    <property type="match status" value="1"/>
</dbReference>
<dbReference type="SUPFAM" id="SSF57903">
    <property type="entry name" value="FYVE/PHD zinc finger"/>
    <property type="match status" value="1"/>
</dbReference>
<dbReference type="InterPro" id="IPR000306">
    <property type="entry name" value="Znf_FYVE"/>
</dbReference>
<feature type="region of interest" description="Disordered" evidence="5">
    <location>
        <begin position="300"/>
        <end position="323"/>
    </location>
</feature>
<evidence type="ECO:0000313" key="8">
    <source>
        <dbReference type="Proteomes" id="UP000028582"/>
    </source>
</evidence>
<keyword evidence="2 4" id="KW-0863">Zinc-finger</keyword>
<evidence type="ECO:0000313" key="7">
    <source>
        <dbReference type="EMBL" id="ETO67772.1"/>
    </source>
</evidence>
<dbReference type="InterPro" id="IPR038717">
    <property type="entry name" value="Tc1-like_DDE_dom"/>
</dbReference>
<dbReference type="GO" id="GO:0003677">
    <property type="term" value="F:DNA binding"/>
    <property type="evidence" value="ECO:0007669"/>
    <property type="project" value="InterPro"/>
</dbReference>
<dbReference type="InterPro" id="IPR003018">
    <property type="entry name" value="GAF"/>
</dbReference>